<dbReference type="SUPFAM" id="SSF81296">
    <property type="entry name" value="E set domains"/>
    <property type="match status" value="1"/>
</dbReference>
<dbReference type="InterPro" id="IPR014756">
    <property type="entry name" value="Ig_E-set"/>
</dbReference>
<dbReference type="PANTHER" id="PTHR10357">
    <property type="entry name" value="ALPHA-AMYLASE FAMILY MEMBER"/>
    <property type="match status" value="1"/>
</dbReference>
<evidence type="ECO:0000256" key="2">
    <source>
        <dbReference type="ARBA" id="ARBA00023295"/>
    </source>
</evidence>
<dbReference type="InterPro" id="IPR019492">
    <property type="entry name" value="Cyclo-malto-dextrinase_C"/>
</dbReference>
<dbReference type="SUPFAM" id="SSF51011">
    <property type="entry name" value="Glycosyl hydrolase domain"/>
    <property type="match status" value="1"/>
</dbReference>
<dbReference type="CDD" id="cd11340">
    <property type="entry name" value="AmyAc_bac_CMD_like_3"/>
    <property type="match status" value="1"/>
</dbReference>
<dbReference type="SMART" id="SM00642">
    <property type="entry name" value="Aamy"/>
    <property type="match status" value="1"/>
</dbReference>
<sequence>MSRESSKHKSNVTFGLLLLIAGITALGGVRHMNAQETAIRVEPPNWWAGMRNPRLQLMLYGKEIANYTPEIKEEGVALDSWHPGASANYLFLDLSLDPGLEPGEVEINLARRGFPDQEVSYEIRTRQRAGEDLVGFDASDVIYLITPDRFANGIPENDSVSGMREQGTDRSDDYARHGGDLEGIRQHLEYIAGMGFTAIWPTPLLTNDMPRTSYHGYAITDFYQVDPRFGTLQAYIELSKEARRKGLKLIMDQVVNHCGLSHWWMEDLPFSDWINYQENHEKGQPITVTNHRRTVNQDPYAAEADRILMEKGWFVPSMPDLNQDNPFLATYLIQNSIWWVETLQLGGIRQDTYPYPDKDFLARWAREIMEEYPNFNIVGEEWSTNPLLVAYWQDGAPKRDSYRSYLRTTMDFPLQKALVDGLTAQETWGTGLIGIYEALANDFHYASPRNLLFFGDNHDMDRLYTQLGESVALTQMALAFILTTPRIPQVYYGTELLMENSAKPGDHGLIRSDFPGGWEGDLRNGFTGAGLTSQEKEMQLFLRKILKFRQRSPAIHKGETLHFVPEDGVYILARSLKNETVVLVLNKNEGPVTVPLSRYAELGLSGKPMNEILSGKTVIWSGSLTLKEPGAYIYTTE</sequence>
<dbReference type="Gene3D" id="2.60.40.1180">
    <property type="entry name" value="Golgi alpha-mannosidase II"/>
    <property type="match status" value="1"/>
</dbReference>
<dbReference type="InterPro" id="IPR015171">
    <property type="entry name" value="Cyc-maltodext_N"/>
</dbReference>
<protein>
    <submittedName>
        <fullName evidence="4">Glycoside hydrolase family 13 protein</fullName>
    </submittedName>
</protein>
<dbReference type="Pfam" id="PF09087">
    <property type="entry name" value="Cyc-maltodext_N"/>
    <property type="match status" value="1"/>
</dbReference>
<dbReference type="InterPro" id="IPR013783">
    <property type="entry name" value="Ig-like_fold"/>
</dbReference>
<dbReference type="Pfam" id="PF00128">
    <property type="entry name" value="Alpha-amylase"/>
    <property type="match status" value="1"/>
</dbReference>
<dbReference type="Pfam" id="PF10438">
    <property type="entry name" value="Cyc-maltodext_C"/>
    <property type="match status" value="1"/>
</dbReference>
<keyword evidence="1 4" id="KW-0378">Hydrolase</keyword>
<evidence type="ECO:0000259" key="3">
    <source>
        <dbReference type="SMART" id="SM00642"/>
    </source>
</evidence>
<proteinExistence type="predicted"/>
<dbReference type="SUPFAM" id="SSF51445">
    <property type="entry name" value="(Trans)glycosidases"/>
    <property type="match status" value="1"/>
</dbReference>
<dbReference type="EMBL" id="JAUDUY010000003">
    <property type="protein sequence ID" value="MDM9631420.1"/>
    <property type="molecule type" value="Genomic_DNA"/>
</dbReference>
<evidence type="ECO:0000313" key="4">
    <source>
        <dbReference type="EMBL" id="MDM9631420.1"/>
    </source>
</evidence>
<evidence type="ECO:0000313" key="5">
    <source>
        <dbReference type="Proteomes" id="UP001174839"/>
    </source>
</evidence>
<dbReference type="Proteomes" id="UP001174839">
    <property type="component" value="Unassembled WGS sequence"/>
</dbReference>
<dbReference type="PANTHER" id="PTHR10357:SF210">
    <property type="entry name" value="MALTODEXTRIN GLUCOSIDASE"/>
    <property type="match status" value="1"/>
</dbReference>
<dbReference type="Gene3D" id="3.20.20.80">
    <property type="entry name" value="Glycosidases"/>
    <property type="match status" value="1"/>
</dbReference>
<accession>A0ABT7WES7</accession>
<feature type="domain" description="Glycosyl hydrolase family 13 catalytic" evidence="3">
    <location>
        <begin position="144"/>
        <end position="549"/>
    </location>
</feature>
<dbReference type="Gene3D" id="2.60.40.10">
    <property type="entry name" value="Immunoglobulins"/>
    <property type="match status" value="1"/>
</dbReference>
<gene>
    <name evidence="4" type="ORF">QU605_08055</name>
</gene>
<organism evidence="4 5">
    <name type="scientific">Robiginitalea aurantiaca</name>
    <dbReference type="NCBI Taxonomy" id="3056915"/>
    <lineage>
        <taxon>Bacteria</taxon>
        <taxon>Pseudomonadati</taxon>
        <taxon>Bacteroidota</taxon>
        <taxon>Flavobacteriia</taxon>
        <taxon>Flavobacteriales</taxon>
        <taxon>Flavobacteriaceae</taxon>
        <taxon>Robiginitalea</taxon>
    </lineage>
</organism>
<reference evidence="4" key="1">
    <citation type="submission" date="2023-06" db="EMBL/GenBank/DDBJ databases">
        <title>Robiginitalea aurantiacus sp. nov. and Algoriphagus sediminis sp. nov., isolated from coastal sediment.</title>
        <authorList>
            <person name="Zhou Z.Y."/>
            <person name="An J."/>
            <person name="Jia Y.W."/>
            <person name="Du Z.J."/>
        </authorList>
    </citation>
    <scope>NUCLEOTIDE SEQUENCE</scope>
    <source>
        <strain evidence="4">M39</strain>
    </source>
</reference>
<dbReference type="RefSeq" id="WP_289724775.1">
    <property type="nucleotide sequence ID" value="NZ_JAUDUY010000003.1"/>
</dbReference>
<name>A0ABT7WES7_9FLAO</name>
<dbReference type="InterPro" id="IPR013780">
    <property type="entry name" value="Glyco_hydro_b"/>
</dbReference>
<dbReference type="InterPro" id="IPR017853">
    <property type="entry name" value="GH"/>
</dbReference>
<comment type="caution">
    <text evidence="4">The sequence shown here is derived from an EMBL/GenBank/DDBJ whole genome shotgun (WGS) entry which is preliminary data.</text>
</comment>
<keyword evidence="5" id="KW-1185">Reference proteome</keyword>
<evidence type="ECO:0000256" key="1">
    <source>
        <dbReference type="ARBA" id="ARBA00022801"/>
    </source>
</evidence>
<keyword evidence="2" id="KW-0326">Glycosidase</keyword>
<dbReference type="InterPro" id="IPR006047">
    <property type="entry name" value="GH13_cat_dom"/>
</dbReference>
<dbReference type="GO" id="GO:0016787">
    <property type="term" value="F:hydrolase activity"/>
    <property type="evidence" value="ECO:0007669"/>
    <property type="project" value="UniProtKB-KW"/>
</dbReference>